<evidence type="ECO:0000313" key="2">
    <source>
        <dbReference type="EMBL" id="KAF2831674.1"/>
    </source>
</evidence>
<sequence length="688" mass="76693">MATSVERAPGVPKAIPLDNISFRAQWAARSIREGQGRVQQEAGVIPTQSADKYHLLPISNTRTTSGPTTNVSGFEVSIIGAGAAGLFTAMIFDHLNEKFPGLNVKYTILEAEEKRFGGRLFTYKFPQKSNQPKIGPHDYYDVGAMRFPEVTTMERTFALFDTLKMERVKDPKQQKPQPGDLIPYFFSGPNQPALYNGVQVVQKDKKPKMSAKTFQVPDLPVRVQDIAASDLIDDQIQNLKYKYENEGAKEFWRALRKTVDPYTVRQYFTTQIPEPLDYKTLEFCETLNFGNRWYDQAASEMVLESLDFNATAPWWCVEGGAAEISNRMMAQIEHQDAVNFGKVVTAISYKKDDQGSMKVDVAIDGKSSLTLYDAVFNSAPLGAMQHMHLEGLNLNWGVKSAIRSLGYGASCKVGIRFKSLWWMTELGITQGGQGKTDLPIRCCVYPSYNVNDPQDGPGVLLVSYTWSQEAERIGALIDKNSPANEDELRKLLFHDLARLHSKTGDDQQYQHLYDLIESSYLDHYAYDWYKNPRTVGAFAYFGPGQFSNWYCDLTQSDGKYVIIGEAASAHHAWVVGALESAVRGVYQFLWKNSGKSEAAAAATSAYNDDKIAAPFGPIPAEYDRSEDIQLPSDANLDTTKTLSSPIGELARMQVLLESIRLKQGGDTINPSKITEEQIKPILDALVGA</sequence>
<dbReference type="PANTHER" id="PTHR10742">
    <property type="entry name" value="FLAVIN MONOAMINE OXIDASE"/>
    <property type="match status" value="1"/>
</dbReference>
<proteinExistence type="predicted"/>
<dbReference type="PANTHER" id="PTHR10742:SF342">
    <property type="entry name" value="AMINE OXIDASE"/>
    <property type="match status" value="1"/>
</dbReference>
<dbReference type="SUPFAM" id="SSF54373">
    <property type="entry name" value="FAD-linked reductases, C-terminal domain"/>
    <property type="match status" value="1"/>
</dbReference>
<dbReference type="Pfam" id="PF01593">
    <property type="entry name" value="Amino_oxidase"/>
    <property type="match status" value="1"/>
</dbReference>
<dbReference type="Proteomes" id="UP000799424">
    <property type="component" value="Unassembled WGS sequence"/>
</dbReference>
<dbReference type="Gene3D" id="3.90.660.10">
    <property type="match status" value="1"/>
</dbReference>
<dbReference type="InterPro" id="IPR036188">
    <property type="entry name" value="FAD/NAD-bd_sf"/>
</dbReference>
<reference evidence="2" key="1">
    <citation type="journal article" date="2020" name="Stud. Mycol.">
        <title>101 Dothideomycetes genomes: a test case for predicting lifestyles and emergence of pathogens.</title>
        <authorList>
            <person name="Haridas S."/>
            <person name="Albert R."/>
            <person name="Binder M."/>
            <person name="Bloem J."/>
            <person name="Labutti K."/>
            <person name="Salamov A."/>
            <person name="Andreopoulos B."/>
            <person name="Baker S."/>
            <person name="Barry K."/>
            <person name="Bills G."/>
            <person name="Bluhm B."/>
            <person name="Cannon C."/>
            <person name="Castanera R."/>
            <person name="Culley D."/>
            <person name="Daum C."/>
            <person name="Ezra D."/>
            <person name="Gonzalez J."/>
            <person name="Henrissat B."/>
            <person name="Kuo A."/>
            <person name="Liang C."/>
            <person name="Lipzen A."/>
            <person name="Lutzoni F."/>
            <person name="Magnuson J."/>
            <person name="Mondo S."/>
            <person name="Nolan M."/>
            <person name="Ohm R."/>
            <person name="Pangilinan J."/>
            <person name="Park H.-J."/>
            <person name="Ramirez L."/>
            <person name="Alfaro M."/>
            <person name="Sun H."/>
            <person name="Tritt A."/>
            <person name="Yoshinaga Y."/>
            <person name="Zwiers L.-H."/>
            <person name="Turgeon B."/>
            <person name="Goodwin S."/>
            <person name="Spatafora J."/>
            <person name="Crous P."/>
            <person name="Grigoriev I."/>
        </authorList>
    </citation>
    <scope>NUCLEOTIDE SEQUENCE</scope>
    <source>
        <strain evidence="2">CBS 113818</strain>
    </source>
</reference>
<dbReference type="SUPFAM" id="SSF51905">
    <property type="entry name" value="FAD/NAD(P)-binding domain"/>
    <property type="match status" value="1"/>
</dbReference>
<feature type="domain" description="Amine oxidase" evidence="1">
    <location>
        <begin position="104"/>
        <end position="583"/>
    </location>
</feature>
<evidence type="ECO:0000313" key="3">
    <source>
        <dbReference type="Proteomes" id="UP000799424"/>
    </source>
</evidence>
<protein>
    <recommendedName>
        <fullName evidence="1">Amine oxidase domain-containing protein</fullName>
    </recommendedName>
</protein>
<dbReference type="GO" id="GO:0009063">
    <property type="term" value="P:amino acid catabolic process"/>
    <property type="evidence" value="ECO:0007669"/>
    <property type="project" value="TreeGrafter"/>
</dbReference>
<dbReference type="EMBL" id="MU006218">
    <property type="protein sequence ID" value="KAF2831674.1"/>
    <property type="molecule type" value="Genomic_DNA"/>
</dbReference>
<accession>A0A6A7AFK9</accession>
<organism evidence="2 3">
    <name type="scientific">Ophiobolus disseminans</name>
    <dbReference type="NCBI Taxonomy" id="1469910"/>
    <lineage>
        <taxon>Eukaryota</taxon>
        <taxon>Fungi</taxon>
        <taxon>Dikarya</taxon>
        <taxon>Ascomycota</taxon>
        <taxon>Pezizomycotina</taxon>
        <taxon>Dothideomycetes</taxon>
        <taxon>Pleosporomycetidae</taxon>
        <taxon>Pleosporales</taxon>
        <taxon>Pleosporineae</taxon>
        <taxon>Phaeosphaeriaceae</taxon>
        <taxon>Ophiobolus</taxon>
    </lineage>
</organism>
<dbReference type="GO" id="GO:0001716">
    <property type="term" value="F:L-amino-acid oxidase activity"/>
    <property type="evidence" value="ECO:0007669"/>
    <property type="project" value="TreeGrafter"/>
</dbReference>
<dbReference type="AlphaFoldDB" id="A0A6A7AFK9"/>
<dbReference type="Gene3D" id="3.50.50.60">
    <property type="entry name" value="FAD/NAD(P)-binding domain"/>
    <property type="match status" value="1"/>
</dbReference>
<dbReference type="OrthoDB" id="7777654at2759"/>
<dbReference type="Gene3D" id="1.10.10.1620">
    <property type="match status" value="1"/>
</dbReference>
<keyword evidence="3" id="KW-1185">Reference proteome</keyword>
<dbReference type="InterPro" id="IPR002937">
    <property type="entry name" value="Amino_oxidase"/>
</dbReference>
<evidence type="ECO:0000259" key="1">
    <source>
        <dbReference type="Pfam" id="PF01593"/>
    </source>
</evidence>
<dbReference type="InterPro" id="IPR050281">
    <property type="entry name" value="Flavin_monoamine_oxidase"/>
</dbReference>
<name>A0A6A7AFK9_9PLEO</name>
<gene>
    <name evidence="2" type="ORF">CC86DRAFT_342661</name>
</gene>